<evidence type="ECO:0000313" key="7">
    <source>
        <dbReference type="Proteomes" id="UP000219621"/>
    </source>
</evidence>
<proteinExistence type="predicted"/>
<dbReference type="PROSITE" id="PS51007">
    <property type="entry name" value="CYTC"/>
    <property type="match status" value="1"/>
</dbReference>
<dbReference type="GO" id="GO:0046872">
    <property type="term" value="F:metal ion binding"/>
    <property type="evidence" value="ECO:0007669"/>
    <property type="project" value="UniProtKB-KW"/>
</dbReference>
<evidence type="ECO:0000313" key="6">
    <source>
        <dbReference type="EMBL" id="SOE00469.1"/>
    </source>
</evidence>
<dbReference type="GO" id="GO:0009055">
    <property type="term" value="F:electron transfer activity"/>
    <property type="evidence" value="ECO:0007669"/>
    <property type="project" value="InterPro"/>
</dbReference>
<evidence type="ECO:0000256" key="3">
    <source>
        <dbReference type="PROSITE-ProRule" id="PRU00433"/>
    </source>
</evidence>
<feature type="domain" description="Cytochrome c" evidence="5">
    <location>
        <begin position="24"/>
        <end position="154"/>
    </location>
</feature>
<evidence type="ECO:0000256" key="4">
    <source>
        <dbReference type="SAM" id="SignalP"/>
    </source>
</evidence>
<gene>
    <name evidence="6" type="ORF">SAMN05421508_112110</name>
</gene>
<accession>A0A286GZE0</accession>
<dbReference type="InterPro" id="IPR009056">
    <property type="entry name" value="Cyt_c-like_dom"/>
</dbReference>
<keyword evidence="3" id="KW-0349">Heme</keyword>
<evidence type="ECO:0000259" key="5">
    <source>
        <dbReference type="PROSITE" id="PS51007"/>
    </source>
</evidence>
<dbReference type="AlphaFoldDB" id="A0A286GZE0"/>
<keyword evidence="4" id="KW-0732">Signal</keyword>
<sequence length="160" mass="16983">MRAIRFVLAAVAAAIVLSGSGAPAAAEDLHRLFEDRCAACHGDAGPFAHEVLAGRGLTAERLARFLGRHGGAGADAGPLATMLLAQAETPPLFRRQCTICHGKAADFVRDHLIRRDGILVGRYTARPVAPFLDRHAGLTPAEQAFFTDLLTRVEGEVHAP</sequence>
<keyword evidence="7" id="KW-1185">Reference proteome</keyword>
<keyword evidence="2 3" id="KW-0408">Iron</keyword>
<reference evidence="6 7" key="1">
    <citation type="submission" date="2017-09" db="EMBL/GenBank/DDBJ databases">
        <authorList>
            <person name="Ehlers B."/>
            <person name="Leendertz F.H."/>
        </authorList>
    </citation>
    <scope>NUCLEOTIDE SEQUENCE [LARGE SCALE GENOMIC DNA]</scope>
    <source>
        <strain evidence="6 7">USBA 140</strain>
    </source>
</reference>
<dbReference type="OrthoDB" id="7303372at2"/>
<evidence type="ECO:0000256" key="1">
    <source>
        <dbReference type="ARBA" id="ARBA00022723"/>
    </source>
</evidence>
<evidence type="ECO:0000256" key="2">
    <source>
        <dbReference type="ARBA" id="ARBA00023004"/>
    </source>
</evidence>
<name>A0A286GZE0_9PROT</name>
<feature type="chain" id="PRO_5012809514" description="Cytochrome c domain-containing protein" evidence="4">
    <location>
        <begin position="25"/>
        <end position="160"/>
    </location>
</feature>
<protein>
    <recommendedName>
        <fullName evidence="5">Cytochrome c domain-containing protein</fullName>
    </recommendedName>
</protein>
<feature type="signal peptide" evidence="4">
    <location>
        <begin position="1"/>
        <end position="24"/>
    </location>
</feature>
<dbReference type="Proteomes" id="UP000219621">
    <property type="component" value="Unassembled WGS sequence"/>
</dbReference>
<dbReference type="GO" id="GO:0020037">
    <property type="term" value="F:heme binding"/>
    <property type="evidence" value="ECO:0007669"/>
    <property type="project" value="InterPro"/>
</dbReference>
<keyword evidence="1 3" id="KW-0479">Metal-binding</keyword>
<dbReference type="RefSeq" id="WP_097281222.1">
    <property type="nucleotide sequence ID" value="NZ_OCNJ01000012.1"/>
</dbReference>
<organism evidence="6 7">
    <name type="scientific">Caenispirillum bisanense</name>
    <dbReference type="NCBI Taxonomy" id="414052"/>
    <lineage>
        <taxon>Bacteria</taxon>
        <taxon>Pseudomonadati</taxon>
        <taxon>Pseudomonadota</taxon>
        <taxon>Alphaproteobacteria</taxon>
        <taxon>Rhodospirillales</taxon>
        <taxon>Novispirillaceae</taxon>
        <taxon>Caenispirillum</taxon>
    </lineage>
</organism>
<dbReference type="EMBL" id="OCNJ01000012">
    <property type="protein sequence ID" value="SOE00469.1"/>
    <property type="molecule type" value="Genomic_DNA"/>
</dbReference>